<evidence type="ECO:0000256" key="5">
    <source>
        <dbReference type="ARBA" id="ARBA00022989"/>
    </source>
</evidence>
<evidence type="ECO:0000256" key="2">
    <source>
        <dbReference type="ARBA" id="ARBA00022448"/>
    </source>
</evidence>
<evidence type="ECO:0000256" key="6">
    <source>
        <dbReference type="ARBA" id="ARBA00023136"/>
    </source>
</evidence>
<evidence type="ECO:0000259" key="8">
    <source>
        <dbReference type="PROSITE" id="PS50928"/>
    </source>
</evidence>
<evidence type="ECO:0000256" key="1">
    <source>
        <dbReference type="ARBA" id="ARBA00004651"/>
    </source>
</evidence>
<feature type="transmembrane region" description="Helical" evidence="7">
    <location>
        <begin position="155"/>
        <end position="177"/>
    </location>
</feature>
<reference evidence="9 10" key="1">
    <citation type="submission" date="2013-05" db="EMBL/GenBank/DDBJ databases">
        <title>Draft genome sequence of Rubidibacter lacunae KORDI 51-2.</title>
        <authorList>
            <person name="Choi D.H."/>
            <person name="Noh J.H."/>
            <person name="Kwon K.-K."/>
            <person name="Lee J.-H."/>
            <person name="Ryu J.-Y."/>
        </authorList>
    </citation>
    <scope>NUCLEOTIDE SEQUENCE [LARGE SCALE GENOMIC DNA]</scope>
    <source>
        <strain evidence="9 10">KORDI 51-2</strain>
    </source>
</reference>
<dbReference type="EMBL" id="ASSJ01000076">
    <property type="protein sequence ID" value="ERN40486.1"/>
    <property type="molecule type" value="Genomic_DNA"/>
</dbReference>
<dbReference type="PANTHER" id="PTHR30043">
    <property type="entry name" value="PHOSPHONATES TRANSPORT SYSTEM PERMEASE PROTEIN"/>
    <property type="match status" value="1"/>
</dbReference>
<gene>
    <name evidence="9" type="ORF">KR51_00030320</name>
</gene>
<keyword evidence="10" id="KW-1185">Reference proteome</keyword>
<feature type="transmembrane region" description="Helical" evidence="7">
    <location>
        <begin position="240"/>
        <end position="261"/>
    </location>
</feature>
<evidence type="ECO:0000313" key="10">
    <source>
        <dbReference type="Proteomes" id="UP000016960"/>
    </source>
</evidence>
<keyword evidence="5 7" id="KW-1133">Transmembrane helix</keyword>
<comment type="caution">
    <text evidence="9">The sequence shown here is derived from an EMBL/GenBank/DDBJ whole genome shotgun (WGS) entry which is preliminary data.</text>
</comment>
<evidence type="ECO:0000256" key="7">
    <source>
        <dbReference type="RuleBase" id="RU363032"/>
    </source>
</evidence>
<dbReference type="GO" id="GO:0005886">
    <property type="term" value="C:plasma membrane"/>
    <property type="evidence" value="ECO:0007669"/>
    <property type="project" value="UniProtKB-SubCell"/>
</dbReference>
<keyword evidence="3" id="KW-1003">Cell membrane</keyword>
<organism evidence="9 10">
    <name type="scientific">Rubidibacter lacunae KORDI 51-2</name>
    <dbReference type="NCBI Taxonomy" id="582515"/>
    <lineage>
        <taxon>Bacteria</taxon>
        <taxon>Bacillati</taxon>
        <taxon>Cyanobacteriota</taxon>
        <taxon>Cyanophyceae</taxon>
        <taxon>Oscillatoriophycideae</taxon>
        <taxon>Chroococcales</taxon>
        <taxon>Aphanothecaceae</taxon>
        <taxon>Rubidibacter</taxon>
    </lineage>
</organism>
<dbReference type="PATRIC" id="fig|582515.4.peg.3409"/>
<feature type="transmembrane region" description="Helical" evidence="7">
    <location>
        <begin position="106"/>
        <end position="126"/>
    </location>
</feature>
<dbReference type="Pfam" id="PF00528">
    <property type="entry name" value="BPD_transp_1"/>
    <property type="match status" value="1"/>
</dbReference>
<comment type="subcellular location">
    <subcellularLocation>
        <location evidence="1 7">Cell membrane</location>
        <topology evidence="1 7">Multi-pass membrane protein</topology>
    </subcellularLocation>
</comment>
<name>U5DFW0_9CHRO</name>
<dbReference type="GO" id="GO:0015416">
    <property type="term" value="F:ABC-type phosphonate transporter activity"/>
    <property type="evidence" value="ECO:0007669"/>
    <property type="project" value="InterPro"/>
</dbReference>
<dbReference type="PANTHER" id="PTHR30043:SF1">
    <property type="entry name" value="ABC TRANSPORT SYSTEM PERMEASE PROTEIN P69"/>
    <property type="match status" value="1"/>
</dbReference>
<comment type="similarity">
    <text evidence="7">Belongs to the binding-protein-dependent transport system permease family.</text>
</comment>
<dbReference type="Proteomes" id="UP000016960">
    <property type="component" value="Unassembled WGS sequence"/>
</dbReference>
<feature type="transmembrane region" description="Helical" evidence="7">
    <location>
        <begin position="213"/>
        <end position="233"/>
    </location>
</feature>
<dbReference type="InterPro" id="IPR005769">
    <property type="entry name" value="PhnE/PtxC"/>
</dbReference>
<dbReference type="SUPFAM" id="SSF161098">
    <property type="entry name" value="MetI-like"/>
    <property type="match status" value="1"/>
</dbReference>
<feature type="domain" description="ABC transmembrane type-1" evidence="8">
    <location>
        <begin position="102"/>
        <end position="285"/>
    </location>
</feature>
<dbReference type="Gene3D" id="1.10.3720.10">
    <property type="entry name" value="MetI-like"/>
    <property type="match status" value="1"/>
</dbReference>
<dbReference type="AlphaFoldDB" id="U5DFW0"/>
<dbReference type="NCBIfam" id="TIGR01097">
    <property type="entry name" value="PhnE"/>
    <property type="match status" value="1"/>
</dbReference>
<dbReference type="InterPro" id="IPR035906">
    <property type="entry name" value="MetI-like_sf"/>
</dbReference>
<proteinExistence type="inferred from homology"/>
<keyword evidence="4 7" id="KW-0812">Transmembrane</keyword>
<evidence type="ECO:0000256" key="4">
    <source>
        <dbReference type="ARBA" id="ARBA00022692"/>
    </source>
</evidence>
<dbReference type="FunCoup" id="U5DFW0">
    <property type="interactions" value="50"/>
</dbReference>
<dbReference type="eggNOG" id="COG3639">
    <property type="taxonomic scope" value="Bacteria"/>
</dbReference>
<protein>
    <submittedName>
        <fullName evidence="9">Phosphonate ABC transporter, permease protein PhnE</fullName>
    </submittedName>
</protein>
<feature type="transmembrane region" description="Helical" evidence="7">
    <location>
        <begin position="267"/>
        <end position="288"/>
    </location>
</feature>
<accession>U5DFW0</accession>
<dbReference type="STRING" id="582515.KR51_00030320"/>
<keyword evidence="2 7" id="KW-0813">Transport</keyword>
<feature type="transmembrane region" description="Helical" evidence="7">
    <location>
        <begin position="45"/>
        <end position="63"/>
    </location>
</feature>
<dbReference type="InterPro" id="IPR000515">
    <property type="entry name" value="MetI-like"/>
</dbReference>
<evidence type="ECO:0000256" key="3">
    <source>
        <dbReference type="ARBA" id="ARBA00022475"/>
    </source>
</evidence>
<evidence type="ECO:0000313" key="9">
    <source>
        <dbReference type="EMBL" id="ERN40486.1"/>
    </source>
</evidence>
<dbReference type="CDD" id="cd06261">
    <property type="entry name" value="TM_PBP2"/>
    <property type="match status" value="1"/>
</dbReference>
<keyword evidence="6 7" id="KW-0472">Membrane</keyword>
<dbReference type="PROSITE" id="PS50928">
    <property type="entry name" value="ABC_TM1"/>
    <property type="match status" value="1"/>
</dbReference>
<dbReference type="InParanoid" id="U5DFW0"/>
<sequence length="293" mass="31696">MYRTIRLNNRSMTATDRPPVTTPPSPDFAAILRAERCRRGGLGRLLRQGFWGLLLAAILVASTRTAEVSLPELWAGLPRLSEWLTRFWPPDLSELPSFLAATWETLAIAIVGTGAAIAVAGPLAWLSARNTTPLPWLVPPLRGVLNLLRGIDTAIFALFFVSVVGLGPFAGVLGVAFHTTGSMAKLYAEVLETIPPEPVEAIDATGSDRLRTFAFAVLPEALPGLVGIGLYLWEFNVRSSVILGIVGAGGIGYELLVSLKLLDFSRLATILLLILGMVTLIDWLSAYLRRRLS</sequence>